<dbReference type="PANTHER" id="PTHR30006:SF2">
    <property type="entry name" value="ABC TRANSPORTER SUBSTRATE-BINDING PROTEIN"/>
    <property type="match status" value="1"/>
</dbReference>
<dbReference type="PROSITE" id="PS51257">
    <property type="entry name" value="PROKAR_LIPOPROTEIN"/>
    <property type="match status" value="1"/>
</dbReference>
<reference evidence="3 4" key="1">
    <citation type="submission" date="2019-11" db="EMBL/GenBank/DDBJ databases">
        <authorList>
            <person name="Cao P."/>
        </authorList>
    </citation>
    <scope>NUCLEOTIDE SEQUENCE [LARGE SCALE GENOMIC DNA]</scope>
    <source>
        <strain evidence="3 4">NEAU-AAG5</strain>
    </source>
</reference>
<name>A0A7K1L9F0_9ACTN</name>
<keyword evidence="1 2" id="KW-0732">Signal</keyword>
<dbReference type="Gene3D" id="3.40.190.10">
    <property type="entry name" value="Periplasmic binding protein-like II"/>
    <property type="match status" value="2"/>
</dbReference>
<dbReference type="EMBL" id="WOFH01000013">
    <property type="protein sequence ID" value="MUN41057.1"/>
    <property type="molecule type" value="Genomic_DNA"/>
</dbReference>
<dbReference type="SUPFAM" id="SSF53850">
    <property type="entry name" value="Periplasmic binding protein-like II"/>
    <property type="match status" value="1"/>
</dbReference>
<organism evidence="3 4">
    <name type="scientific">Actinomadura litoris</name>
    <dbReference type="NCBI Taxonomy" id="2678616"/>
    <lineage>
        <taxon>Bacteria</taxon>
        <taxon>Bacillati</taxon>
        <taxon>Actinomycetota</taxon>
        <taxon>Actinomycetes</taxon>
        <taxon>Streptosporangiales</taxon>
        <taxon>Thermomonosporaceae</taxon>
        <taxon>Actinomadura</taxon>
    </lineage>
</organism>
<dbReference type="Pfam" id="PF13416">
    <property type="entry name" value="SBP_bac_8"/>
    <property type="match status" value="1"/>
</dbReference>
<evidence type="ECO:0000313" key="4">
    <source>
        <dbReference type="Proteomes" id="UP000432015"/>
    </source>
</evidence>
<dbReference type="AlphaFoldDB" id="A0A7K1L9F0"/>
<gene>
    <name evidence="3" type="ORF">GNZ18_31300</name>
</gene>
<dbReference type="Proteomes" id="UP000432015">
    <property type="component" value="Unassembled WGS sequence"/>
</dbReference>
<evidence type="ECO:0000313" key="3">
    <source>
        <dbReference type="EMBL" id="MUN41057.1"/>
    </source>
</evidence>
<feature type="signal peptide" evidence="2">
    <location>
        <begin position="1"/>
        <end position="30"/>
    </location>
</feature>
<feature type="chain" id="PRO_5029910966" evidence="2">
    <location>
        <begin position="31"/>
        <end position="383"/>
    </location>
</feature>
<evidence type="ECO:0000256" key="1">
    <source>
        <dbReference type="ARBA" id="ARBA00022729"/>
    </source>
</evidence>
<accession>A0A7K1L9F0</accession>
<dbReference type="PROSITE" id="PS51318">
    <property type="entry name" value="TAT"/>
    <property type="match status" value="1"/>
</dbReference>
<evidence type="ECO:0000256" key="2">
    <source>
        <dbReference type="SAM" id="SignalP"/>
    </source>
</evidence>
<dbReference type="InterPro" id="IPR006059">
    <property type="entry name" value="SBP"/>
</dbReference>
<dbReference type="RefSeq" id="WP_156220250.1">
    <property type="nucleotide sequence ID" value="NZ_WOFH01000013.1"/>
</dbReference>
<sequence length="383" mass="40157">MTRIRRRKLLAGAAIAPLIALLAACGGSDAAGGGGSAGPAKADDLAGVDAAGKAELDRLYKAAKSSGKTTVHLYSPYAPSDPNEALGKVFATFAATYPGIKVDAQLLSGAQLFAKVDGEFASGKRTADAVLSGPSDVGYFLGQKRLAAYDPPTAAKLAADFKEPDHRYNVPFQSLFGLVYNTRLVRKGEAPTTLAGVLDPKWKGRLTFGQPNGVSPTDFSLATLKTNGLLNEDQLKQLNTLVPVENRYKSVVDAVQAVAQGRYGLTIWGPSQIAANAKERGAPIAVGSLTDAWVLNGPGYGVLEGAPNADAAKLLETWLFTPTAQKQIAEYSYNYGTIPGSSAPPGFPDLSGYKLKSIPAKDFSGLLKQNQPRWTAIFGGPKA</sequence>
<dbReference type="InterPro" id="IPR006311">
    <property type="entry name" value="TAT_signal"/>
</dbReference>
<comment type="caution">
    <text evidence="3">The sequence shown here is derived from an EMBL/GenBank/DDBJ whole genome shotgun (WGS) entry which is preliminary data.</text>
</comment>
<dbReference type="PANTHER" id="PTHR30006">
    <property type="entry name" value="THIAMINE-BINDING PERIPLASMIC PROTEIN-RELATED"/>
    <property type="match status" value="1"/>
</dbReference>
<protein>
    <submittedName>
        <fullName evidence="3">Extracellular solute-binding protein</fullName>
    </submittedName>
</protein>
<keyword evidence="4" id="KW-1185">Reference proteome</keyword>
<proteinExistence type="predicted"/>